<dbReference type="RefSeq" id="WP_085760369.1">
    <property type="nucleotide sequence ID" value="NZ_CP019343.1"/>
</dbReference>
<evidence type="ECO:0008006" key="3">
    <source>
        <dbReference type="Google" id="ProtNLM"/>
    </source>
</evidence>
<dbReference type="STRING" id="716816.BST96_19925"/>
<dbReference type="EMBL" id="CP019343">
    <property type="protein sequence ID" value="ARN76168.1"/>
    <property type="molecule type" value="Genomic_DNA"/>
</dbReference>
<evidence type="ECO:0000313" key="1">
    <source>
        <dbReference type="EMBL" id="ARN76168.1"/>
    </source>
</evidence>
<dbReference type="OrthoDB" id="5600793at2"/>
<accession>A0A1X9NDP8</accession>
<evidence type="ECO:0000313" key="2">
    <source>
        <dbReference type="Proteomes" id="UP000193450"/>
    </source>
</evidence>
<dbReference type="KEGG" id="osg:BST96_19925"/>
<keyword evidence="2" id="KW-1185">Reference proteome</keyword>
<dbReference type="AlphaFoldDB" id="A0A1X9NDP8"/>
<sequence>MHTVIVDISISADEFIKHYQFSGAVVSTHSRDGRSVRFPANILQRFITHTGVKGSFRIQFDHGGKFSGVERL</sequence>
<organism evidence="1 2">
    <name type="scientific">Oceanicoccus sagamiensis</name>
    <dbReference type="NCBI Taxonomy" id="716816"/>
    <lineage>
        <taxon>Bacteria</taxon>
        <taxon>Pseudomonadati</taxon>
        <taxon>Pseudomonadota</taxon>
        <taxon>Gammaproteobacteria</taxon>
        <taxon>Cellvibrionales</taxon>
        <taxon>Spongiibacteraceae</taxon>
        <taxon>Oceanicoccus</taxon>
    </lineage>
</organism>
<dbReference type="Pfam" id="PF11197">
    <property type="entry name" value="DUF2835"/>
    <property type="match status" value="1"/>
</dbReference>
<reference evidence="1 2" key="1">
    <citation type="submission" date="2016-11" db="EMBL/GenBank/DDBJ databases">
        <title>Trade-off between light-utilization and light-protection in marine flavobacteria.</title>
        <authorList>
            <person name="Kumagai Y."/>
        </authorList>
    </citation>
    <scope>NUCLEOTIDE SEQUENCE [LARGE SCALE GENOMIC DNA]</scope>
    <source>
        <strain evidence="1 2">NBRC 107125</strain>
    </source>
</reference>
<name>A0A1X9NDP8_9GAMM</name>
<gene>
    <name evidence="1" type="ORF">BST96_19925</name>
</gene>
<dbReference type="InterPro" id="IPR021363">
    <property type="entry name" value="DUF2835"/>
</dbReference>
<dbReference type="Proteomes" id="UP000193450">
    <property type="component" value="Chromosome"/>
</dbReference>
<protein>
    <recommendedName>
        <fullName evidence="3">Topoisomerase II</fullName>
    </recommendedName>
</protein>
<proteinExistence type="predicted"/>